<proteinExistence type="inferred from homology"/>
<evidence type="ECO:0000256" key="3">
    <source>
        <dbReference type="ARBA" id="ARBA00022833"/>
    </source>
</evidence>
<dbReference type="PROSITE" id="PS00059">
    <property type="entry name" value="ADH_ZINC"/>
    <property type="match status" value="1"/>
</dbReference>
<dbReference type="Proteomes" id="UP000765845">
    <property type="component" value="Unassembled WGS sequence"/>
</dbReference>
<dbReference type="Pfam" id="PF08240">
    <property type="entry name" value="ADH_N"/>
    <property type="match status" value="1"/>
</dbReference>
<dbReference type="PANTHER" id="PTHR42683">
    <property type="entry name" value="ALDEHYDE REDUCTASE"/>
    <property type="match status" value="1"/>
</dbReference>
<evidence type="ECO:0000313" key="7">
    <source>
        <dbReference type="EMBL" id="NKI16177.1"/>
    </source>
</evidence>
<name>A0ABX1GCD7_9GAMM</name>
<dbReference type="Gene3D" id="3.90.180.10">
    <property type="entry name" value="Medium-chain alcohol dehydrogenases, catalytic domain"/>
    <property type="match status" value="1"/>
</dbReference>
<dbReference type="InterPro" id="IPR029752">
    <property type="entry name" value="D-isomer_DH_CS1"/>
</dbReference>
<dbReference type="PROSITE" id="PS00065">
    <property type="entry name" value="D_2_HYDROXYACID_DH_1"/>
    <property type="match status" value="1"/>
</dbReference>
<sequence>MPTPAKGYAAVAADKPLAPFDFQRRDLGPGDVKIEILYCGVCHSDIHTARNEWGFTNYPIVPGHEIVGRVVEVGDSVTRFTLGDFVGIGCIVDSCRQCAPCDVGDEHYCENRMTGTYGAPERDGSGRITQGGYANNYVIDEHFALRISNKLNLAATAPLLCAGITTWSPLRHWKIGPGLKVGVVGLGGLGHMALKFAHAFGAEVTLFTRSEGKAEDARRLGADHVVLSSNKAMMRSLTGQFDFIIDTVSAQHDVNSLLKLLRRDAVMCMVGMPDQPVMVNSFATAGRRGLTGSMIGGIKETQEMLDFCATHDITADIELINMQEVNEAFDRVVSSDVKYRFVIDMASL</sequence>
<evidence type="ECO:0000256" key="5">
    <source>
        <dbReference type="RuleBase" id="RU361277"/>
    </source>
</evidence>
<dbReference type="InterPro" id="IPR047109">
    <property type="entry name" value="CAD-like"/>
</dbReference>
<dbReference type="InterPro" id="IPR020843">
    <property type="entry name" value="ER"/>
</dbReference>
<dbReference type="InterPro" id="IPR002328">
    <property type="entry name" value="ADH_Zn_CS"/>
</dbReference>
<protein>
    <submittedName>
        <fullName evidence="7">NAD(P)-dependent alcohol dehydrogenase</fullName>
    </submittedName>
</protein>
<evidence type="ECO:0000313" key="8">
    <source>
        <dbReference type="Proteomes" id="UP000765845"/>
    </source>
</evidence>
<evidence type="ECO:0000259" key="6">
    <source>
        <dbReference type="SMART" id="SM00829"/>
    </source>
</evidence>
<feature type="domain" description="Enoyl reductase (ER)" evidence="6">
    <location>
        <begin position="12"/>
        <end position="343"/>
    </location>
</feature>
<dbReference type="EMBL" id="JAAWWK010000001">
    <property type="protein sequence ID" value="NKI16177.1"/>
    <property type="molecule type" value="Genomic_DNA"/>
</dbReference>
<keyword evidence="3 5" id="KW-0862">Zinc</keyword>
<dbReference type="InterPro" id="IPR036291">
    <property type="entry name" value="NAD(P)-bd_dom_sf"/>
</dbReference>
<keyword evidence="8" id="KW-1185">Reference proteome</keyword>
<dbReference type="CDD" id="cd05283">
    <property type="entry name" value="CAD1"/>
    <property type="match status" value="1"/>
</dbReference>
<dbReference type="RefSeq" id="WP_168448710.1">
    <property type="nucleotide sequence ID" value="NZ_JAAWWK010000001.1"/>
</dbReference>
<accession>A0ABX1GCD7</accession>
<dbReference type="SMART" id="SM00829">
    <property type="entry name" value="PKS_ER"/>
    <property type="match status" value="1"/>
</dbReference>
<keyword evidence="4" id="KW-0560">Oxidoreductase</keyword>
<dbReference type="SUPFAM" id="SSF51735">
    <property type="entry name" value="NAD(P)-binding Rossmann-fold domains"/>
    <property type="match status" value="1"/>
</dbReference>
<organism evidence="7 8">
    <name type="scientific">Spongiibacter thalassae</name>
    <dbReference type="NCBI Taxonomy" id="2721624"/>
    <lineage>
        <taxon>Bacteria</taxon>
        <taxon>Pseudomonadati</taxon>
        <taxon>Pseudomonadota</taxon>
        <taxon>Gammaproteobacteria</taxon>
        <taxon>Cellvibrionales</taxon>
        <taxon>Spongiibacteraceae</taxon>
        <taxon>Spongiibacter</taxon>
    </lineage>
</organism>
<gene>
    <name evidence="7" type="ORF">HCU74_01970</name>
</gene>
<reference evidence="7 8" key="1">
    <citation type="submission" date="2020-04" db="EMBL/GenBank/DDBJ databases">
        <authorList>
            <person name="Yoon J."/>
        </authorList>
    </citation>
    <scope>NUCLEOTIDE SEQUENCE [LARGE SCALE GENOMIC DNA]</scope>
    <source>
        <strain evidence="7 8">KMU-166</strain>
    </source>
</reference>
<evidence type="ECO:0000256" key="4">
    <source>
        <dbReference type="ARBA" id="ARBA00023002"/>
    </source>
</evidence>
<dbReference type="Gene3D" id="3.40.50.720">
    <property type="entry name" value="NAD(P)-binding Rossmann-like Domain"/>
    <property type="match status" value="1"/>
</dbReference>
<comment type="similarity">
    <text evidence="5">Belongs to the zinc-containing alcohol dehydrogenase family.</text>
</comment>
<comment type="cofactor">
    <cofactor evidence="1 5">
        <name>Zn(2+)</name>
        <dbReference type="ChEBI" id="CHEBI:29105"/>
    </cofactor>
</comment>
<dbReference type="SUPFAM" id="SSF50129">
    <property type="entry name" value="GroES-like"/>
    <property type="match status" value="1"/>
</dbReference>
<evidence type="ECO:0000256" key="1">
    <source>
        <dbReference type="ARBA" id="ARBA00001947"/>
    </source>
</evidence>
<evidence type="ECO:0000256" key="2">
    <source>
        <dbReference type="ARBA" id="ARBA00022723"/>
    </source>
</evidence>
<dbReference type="InterPro" id="IPR011032">
    <property type="entry name" value="GroES-like_sf"/>
</dbReference>
<dbReference type="InterPro" id="IPR013149">
    <property type="entry name" value="ADH-like_C"/>
</dbReference>
<dbReference type="InterPro" id="IPR013154">
    <property type="entry name" value="ADH-like_N"/>
</dbReference>
<dbReference type="Pfam" id="PF00107">
    <property type="entry name" value="ADH_zinc_N"/>
    <property type="match status" value="1"/>
</dbReference>
<comment type="caution">
    <text evidence="7">The sequence shown here is derived from an EMBL/GenBank/DDBJ whole genome shotgun (WGS) entry which is preliminary data.</text>
</comment>
<keyword evidence="2 5" id="KW-0479">Metal-binding</keyword>